<name>A0A3A4AP74_9ACTN</name>
<keyword evidence="6" id="KW-1185">Reference proteome</keyword>
<evidence type="ECO:0000256" key="3">
    <source>
        <dbReference type="ARBA" id="ARBA00023163"/>
    </source>
</evidence>
<keyword evidence="3" id="KW-0804">Transcription</keyword>
<evidence type="ECO:0000313" key="6">
    <source>
        <dbReference type="Proteomes" id="UP000265768"/>
    </source>
</evidence>
<dbReference type="Proteomes" id="UP000265768">
    <property type="component" value="Unassembled WGS sequence"/>
</dbReference>
<comment type="caution">
    <text evidence="5">The sequence shown here is derived from an EMBL/GenBank/DDBJ whole genome shotgun (WGS) entry which is preliminary data.</text>
</comment>
<dbReference type="InterPro" id="IPR000792">
    <property type="entry name" value="Tscrpt_reg_LuxR_C"/>
</dbReference>
<dbReference type="PANTHER" id="PTHR44688:SF16">
    <property type="entry name" value="DNA-BINDING TRANSCRIPTIONAL ACTIVATOR DEVR_DOSR"/>
    <property type="match status" value="1"/>
</dbReference>
<sequence length="142" mass="15758">MHERATRPFERARTELLYGQWLRRARRRADARVPLRSALGVFERLGAAPWAARAQAELRVTGGAPARPAAAELLGRLTPQELQVVRMAAEGASSREIAARLFLSPRTVEYHLYKAYPKLGVASRRELAAFDLSALPAGRRTA</sequence>
<keyword evidence="2" id="KW-0238">DNA-binding</keyword>
<dbReference type="PROSITE" id="PS50043">
    <property type="entry name" value="HTH_LUXR_2"/>
    <property type="match status" value="1"/>
</dbReference>
<dbReference type="PRINTS" id="PR00038">
    <property type="entry name" value="HTHLUXR"/>
</dbReference>
<dbReference type="InterPro" id="IPR016032">
    <property type="entry name" value="Sig_transdc_resp-reg_C-effctor"/>
</dbReference>
<dbReference type="Pfam" id="PF00196">
    <property type="entry name" value="GerE"/>
    <property type="match status" value="1"/>
</dbReference>
<dbReference type="PANTHER" id="PTHR44688">
    <property type="entry name" value="DNA-BINDING TRANSCRIPTIONAL ACTIVATOR DEVR_DOSR"/>
    <property type="match status" value="1"/>
</dbReference>
<dbReference type="GO" id="GO:0006355">
    <property type="term" value="P:regulation of DNA-templated transcription"/>
    <property type="evidence" value="ECO:0007669"/>
    <property type="project" value="InterPro"/>
</dbReference>
<dbReference type="SUPFAM" id="SSF46894">
    <property type="entry name" value="C-terminal effector domain of the bipartite response regulators"/>
    <property type="match status" value="1"/>
</dbReference>
<dbReference type="OrthoDB" id="483at2"/>
<organism evidence="5 6">
    <name type="scientific">Bailinhaonella thermotolerans</name>
    <dbReference type="NCBI Taxonomy" id="1070861"/>
    <lineage>
        <taxon>Bacteria</taxon>
        <taxon>Bacillati</taxon>
        <taxon>Actinomycetota</taxon>
        <taxon>Actinomycetes</taxon>
        <taxon>Streptosporangiales</taxon>
        <taxon>Streptosporangiaceae</taxon>
        <taxon>Bailinhaonella</taxon>
    </lineage>
</organism>
<reference evidence="5 6" key="1">
    <citation type="submission" date="2018-09" db="EMBL/GenBank/DDBJ databases">
        <title>YIM 75507 draft genome.</title>
        <authorList>
            <person name="Tang S."/>
            <person name="Feng Y."/>
        </authorList>
    </citation>
    <scope>NUCLEOTIDE SEQUENCE [LARGE SCALE GENOMIC DNA]</scope>
    <source>
        <strain evidence="5 6">YIM 75507</strain>
    </source>
</reference>
<dbReference type="AlphaFoldDB" id="A0A3A4AP74"/>
<dbReference type="EMBL" id="QZEY01000007">
    <property type="protein sequence ID" value="RJL31466.1"/>
    <property type="molecule type" value="Genomic_DNA"/>
</dbReference>
<evidence type="ECO:0000256" key="1">
    <source>
        <dbReference type="ARBA" id="ARBA00023015"/>
    </source>
</evidence>
<dbReference type="Gene3D" id="1.10.10.10">
    <property type="entry name" value="Winged helix-like DNA-binding domain superfamily/Winged helix DNA-binding domain"/>
    <property type="match status" value="1"/>
</dbReference>
<dbReference type="GO" id="GO:0003677">
    <property type="term" value="F:DNA binding"/>
    <property type="evidence" value="ECO:0007669"/>
    <property type="project" value="UniProtKB-KW"/>
</dbReference>
<protein>
    <submittedName>
        <fullName evidence="5">LuxR family transcriptional regulator</fullName>
    </submittedName>
</protein>
<accession>A0A3A4AP74</accession>
<dbReference type="CDD" id="cd06170">
    <property type="entry name" value="LuxR_C_like"/>
    <property type="match status" value="1"/>
</dbReference>
<evidence type="ECO:0000259" key="4">
    <source>
        <dbReference type="PROSITE" id="PS50043"/>
    </source>
</evidence>
<gene>
    <name evidence="5" type="ORF">D5H75_19800</name>
</gene>
<feature type="domain" description="HTH luxR-type" evidence="4">
    <location>
        <begin position="70"/>
        <end position="135"/>
    </location>
</feature>
<keyword evidence="1" id="KW-0805">Transcription regulation</keyword>
<dbReference type="InterPro" id="IPR036388">
    <property type="entry name" value="WH-like_DNA-bd_sf"/>
</dbReference>
<proteinExistence type="predicted"/>
<evidence type="ECO:0000313" key="5">
    <source>
        <dbReference type="EMBL" id="RJL31466.1"/>
    </source>
</evidence>
<evidence type="ECO:0000256" key="2">
    <source>
        <dbReference type="ARBA" id="ARBA00023125"/>
    </source>
</evidence>
<dbReference type="SMART" id="SM00421">
    <property type="entry name" value="HTH_LUXR"/>
    <property type="match status" value="1"/>
</dbReference>